<keyword evidence="2" id="KW-1185">Reference proteome</keyword>
<evidence type="ECO:0000313" key="1">
    <source>
        <dbReference type="EMBL" id="KAK8767934.1"/>
    </source>
</evidence>
<reference evidence="1 2" key="1">
    <citation type="journal article" date="2023" name="Arcadia Sci">
        <title>De novo assembly of a long-read Amblyomma americanum tick genome.</title>
        <authorList>
            <person name="Chou S."/>
            <person name="Poskanzer K.E."/>
            <person name="Rollins M."/>
            <person name="Thuy-Boun P.S."/>
        </authorList>
    </citation>
    <scope>NUCLEOTIDE SEQUENCE [LARGE SCALE GENOMIC DNA]</scope>
    <source>
        <strain evidence="1">F_SG_1</strain>
        <tissue evidence="1">Salivary glands</tissue>
    </source>
</reference>
<dbReference type="GO" id="GO:0003682">
    <property type="term" value="F:chromatin binding"/>
    <property type="evidence" value="ECO:0007669"/>
    <property type="project" value="InterPro"/>
</dbReference>
<dbReference type="InterPro" id="IPR015915">
    <property type="entry name" value="Kelch-typ_b-propeller"/>
</dbReference>
<dbReference type="EMBL" id="JARKHS020024745">
    <property type="protein sequence ID" value="KAK8767934.1"/>
    <property type="molecule type" value="Genomic_DNA"/>
</dbReference>
<dbReference type="SUPFAM" id="SSF117281">
    <property type="entry name" value="Kelch motif"/>
    <property type="match status" value="1"/>
</dbReference>
<accession>A0AAQ4DZP4</accession>
<dbReference type="Pfam" id="PF24681">
    <property type="entry name" value="Kelch_KLHDC2_KLHL20_DRC7"/>
    <property type="match status" value="1"/>
</dbReference>
<proteinExistence type="predicted"/>
<dbReference type="AlphaFoldDB" id="A0AAQ4DZP4"/>
<evidence type="ECO:0008006" key="3">
    <source>
        <dbReference type="Google" id="ProtNLM"/>
    </source>
</evidence>
<dbReference type="Gene3D" id="2.120.10.80">
    <property type="entry name" value="Kelch-type beta propeller"/>
    <property type="match status" value="2"/>
</dbReference>
<dbReference type="Proteomes" id="UP001321473">
    <property type="component" value="Unassembled WGS sequence"/>
</dbReference>
<gene>
    <name evidence="1" type="ORF">V5799_005279</name>
</gene>
<dbReference type="PANTHER" id="PTHR46461">
    <property type="entry name" value="KELCH DOMAIN-CONTAINING PROTEIN 3"/>
    <property type="match status" value="1"/>
</dbReference>
<comment type="caution">
    <text evidence="1">The sequence shown here is derived from an EMBL/GenBank/DDBJ whole genome shotgun (WGS) entry which is preliminary data.</text>
</comment>
<organism evidence="1 2">
    <name type="scientific">Amblyomma americanum</name>
    <name type="common">Lone star tick</name>
    <dbReference type="NCBI Taxonomy" id="6943"/>
    <lineage>
        <taxon>Eukaryota</taxon>
        <taxon>Metazoa</taxon>
        <taxon>Ecdysozoa</taxon>
        <taxon>Arthropoda</taxon>
        <taxon>Chelicerata</taxon>
        <taxon>Arachnida</taxon>
        <taxon>Acari</taxon>
        <taxon>Parasitiformes</taxon>
        <taxon>Ixodida</taxon>
        <taxon>Ixodoidea</taxon>
        <taxon>Ixodidae</taxon>
        <taxon>Amblyomminae</taxon>
        <taxon>Amblyomma</taxon>
    </lineage>
</organism>
<name>A0AAQ4DZP4_AMBAM</name>
<dbReference type="GO" id="GO:0005737">
    <property type="term" value="C:cytoplasm"/>
    <property type="evidence" value="ECO:0007669"/>
    <property type="project" value="TreeGrafter"/>
</dbReference>
<dbReference type="PANTHER" id="PTHR46461:SF1">
    <property type="entry name" value="KELCH DOMAIN-CONTAINING PROTEIN 3"/>
    <property type="match status" value="1"/>
</dbReference>
<evidence type="ECO:0000313" key="2">
    <source>
        <dbReference type="Proteomes" id="UP001321473"/>
    </source>
</evidence>
<sequence>MTESCCRTWTVRLNGVPEDVTHKAVCINGKVYSFNSRPAPRNFVDVFIFAPASHRWDMVRTQFPHGEQFNNYRNTIVAYGQCAYLWGAPLCWQSPSVIYRFDTNTMTCSRLEVSGEAPPTIIGNTAGVVGHRMYVFSILGNSHNVRFLDLDTLEWRRVRTSGEAPVRHALKTVSTIGTRMYAIGGSPEDPSFALYSFETTTSSWVRPKVQGVSPVNRRGHSAFVYNEQLYIFGGYSDILETYLADMHKYDPETSCWTEVKPCGLGPSARSCHGCSVMGERVIIFGGLGPAPQLYEGEIAEEPMALSDLHVLHLAPTLQNLSLLAVIDAQLDLPESLYFIVEMVKAITSHPS</sequence>
<protein>
    <recommendedName>
        <fullName evidence="3">Kelch repeat protein</fullName>
    </recommendedName>
</protein>
<dbReference type="InterPro" id="IPR052637">
    <property type="entry name" value="KLHDC3-like"/>
</dbReference>